<proteinExistence type="predicted"/>
<feature type="domain" description="SET" evidence="6">
    <location>
        <begin position="50"/>
        <end position="154"/>
    </location>
</feature>
<dbReference type="PATRIC" id="fig|864069.3.peg.5818"/>
<organism evidence="7 8">
    <name type="scientific">Microvirga lotononidis</name>
    <dbReference type="NCBI Taxonomy" id="864069"/>
    <lineage>
        <taxon>Bacteria</taxon>
        <taxon>Pseudomonadati</taxon>
        <taxon>Pseudomonadota</taxon>
        <taxon>Alphaproteobacteria</taxon>
        <taxon>Hyphomicrobiales</taxon>
        <taxon>Methylobacteriaceae</taxon>
        <taxon>Microvirga</taxon>
    </lineage>
</organism>
<dbReference type="PROSITE" id="PS50280">
    <property type="entry name" value="SET"/>
    <property type="match status" value="1"/>
</dbReference>
<reference evidence="7 8" key="1">
    <citation type="submission" date="2012-02" db="EMBL/GenBank/DDBJ databases">
        <title>Improved High-Quality Draft sequence of Microvirga sp. WSM3557.</title>
        <authorList>
            <consortium name="US DOE Joint Genome Institute"/>
            <person name="Lucas S."/>
            <person name="Han J."/>
            <person name="Lapidus A."/>
            <person name="Cheng J.-F."/>
            <person name="Goodwin L."/>
            <person name="Pitluck S."/>
            <person name="Peters L."/>
            <person name="Zhang X."/>
            <person name="Detter J.C."/>
            <person name="Han C."/>
            <person name="Tapia R."/>
            <person name="Land M."/>
            <person name="Hauser L."/>
            <person name="Kyrpides N."/>
            <person name="Ivanova N."/>
            <person name="Pagani I."/>
            <person name="Brau L."/>
            <person name="Yates R."/>
            <person name="O'Hara G."/>
            <person name="Rui T."/>
            <person name="Howieson J."/>
            <person name="Reeve W."/>
            <person name="Woyke T."/>
        </authorList>
    </citation>
    <scope>NUCLEOTIDE SEQUENCE [LARGE SCALE GENOMIC DNA]</scope>
    <source>
        <strain evidence="7 8">WSM3557</strain>
    </source>
</reference>
<dbReference type="GO" id="GO:0008168">
    <property type="term" value="F:methyltransferase activity"/>
    <property type="evidence" value="ECO:0007669"/>
    <property type="project" value="UniProtKB-KW"/>
</dbReference>
<dbReference type="AlphaFoldDB" id="I4YL51"/>
<dbReference type="SUPFAM" id="SSF82199">
    <property type="entry name" value="SET domain"/>
    <property type="match status" value="1"/>
</dbReference>
<evidence type="ECO:0000256" key="4">
    <source>
        <dbReference type="ARBA" id="ARBA00022679"/>
    </source>
</evidence>
<dbReference type="EMBL" id="JH660647">
    <property type="protein sequence ID" value="EIM24693.1"/>
    <property type="molecule type" value="Genomic_DNA"/>
</dbReference>
<comment type="subcellular location">
    <subcellularLocation>
        <location evidence="1">Chromosome</location>
    </subcellularLocation>
</comment>
<dbReference type="SMART" id="SM00317">
    <property type="entry name" value="SET"/>
    <property type="match status" value="1"/>
</dbReference>
<dbReference type="STRING" id="864069.MicloDRAFT_00054080"/>
<keyword evidence="3" id="KW-0489">Methyltransferase</keyword>
<dbReference type="Proteomes" id="UP000003947">
    <property type="component" value="Unassembled WGS sequence"/>
</dbReference>
<evidence type="ECO:0000313" key="8">
    <source>
        <dbReference type="Proteomes" id="UP000003947"/>
    </source>
</evidence>
<gene>
    <name evidence="7" type="ORF">MicloDRAFT_00054080</name>
</gene>
<dbReference type="eggNOG" id="COG2940">
    <property type="taxonomic scope" value="Bacteria"/>
</dbReference>
<dbReference type="GO" id="GO:0005694">
    <property type="term" value="C:chromosome"/>
    <property type="evidence" value="ECO:0007669"/>
    <property type="project" value="UniProtKB-SubCell"/>
</dbReference>
<name>I4YL51_9HYPH</name>
<accession>I4YL51</accession>
<evidence type="ECO:0000259" key="6">
    <source>
        <dbReference type="PROSITE" id="PS50280"/>
    </source>
</evidence>
<dbReference type="InterPro" id="IPR046341">
    <property type="entry name" value="SET_dom_sf"/>
</dbReference>
<sequence length="182" mass="20726">MLRCQKLALNLEKFRSGPNFIAPGLSIIHPHESLRASESSPQMNMKPAEGPFRIGRSETGLGLFATDVIEKGTFIIEYVGPKITNEEVQRRRNTRYLFEISDRWTIDGSPRWNTARYINHGCRPNAEATVSRGRIRIKAIKRIKPGDEITYNYGKSYFETFIKPMGCRCKSCVSKRAKLAAE</sequence>
<dbReference type="InterPro" id="IPR050777">
    <property type="entry name" value="SET2_Histone-Lys_MeTrsfase"/>
</dbReference>
<evidence type="ECO:0000256" key="1">
    <source>
        <dbReference type="ARBA" id="ARBA00004286"/>
    </source>
</evidence>
<keyword evidence="4" id="KW-0808">Transferase</keyword>
<dbReference type="Gene3D" id="2.170.270.10">
    <property type="entry name" value="SET domain"/>
    <property type="match status" value="1"/>
</dbReference>
<dbReference type="Pfam" id="PF00856">
    <property type="entry name" value="SET"/>
    <property type="match status" value="1"/>
</dbReference>
<dbReference type="HOGENOM" id="CLU_1480432_0_0_5"/>
<dbReference type="InterPro" id="IPR001214">
    <property type="entry name" value="SET_dom"/>
</dbReference>
<evidence type="ECO:0000256" key="5">
    <source>
        <dbReference type="ARBA" id="ARBA00022691"/>
    </source>
</evidence>
<evidence type="ECO:0000256" key="2">
    <source>
        <dbReference type="ARBA" id="ARBA00022454"/>
    </source>
</evidence>
<dbReference type="GO" id="GO:0032259">
    <property type="term" value="P:methylation"/>
    <property type="evidence" value="ECO:0007669"/>
    <property type="project" value="UniProtKB-KW"/>
</dbReference>
<evidence type="ECO:0000313" key="7">
    <source>
        <dbReference type="EMBL" id="EIM24693.1"/>
    </source>
</evidence>
<keyword evidence="8" id="KW-1185">Reference proteome</keyword>
<dbReference type="PANTHER" id="PTHR22884">
    <property type="entry name" value="SET DOMAIN PROTEINS"/>
    <property type="match status" value="1"/>
</dbReference>
<keyword evidence="5" id="KW-0949">S-adenosyl-L-methionine</keyword>
<evidence type="ECO:0000256" key="3">
    <source>
        <dbReference type="ARBA" id="ARBA00022603"/>
    </source>
</evidence>
<protein>
    <submittedName>
        <fullName evidence="7">SET domain-containing protein</fullName>
    </submittedName>
</protein>
<keyword evidence="2" id="KW-0158">Chromosome</keyword>